<organism evidence="9 10">
    <name type="scientific">Sphingomonas paeninsulae</name>
    <dbReference type="NCBI Taxonomy" id="2319844"/>
    <lineage>
        <taxon>Bacteria</taxon>
        <taxon>Pseudomonadati</taxon>
        <taxon>Pseudomonadota</taxon>
        <taxon>Alphaproteobacteria</taxon>
        <taxon>Sphingomonadales</taxon>
        <taxon>Sphingomonadaceae</taxon>
        <taxon>Sphingomonas</taxon>
    </lineage>
</organism>
<evidence type="ECO:0000313" key="9">
    <source>
        <dbReference type="EMBL" id="AYJ85940.1"/>
    </source>
</evidence>
<dbReference type="SUPFAM" id="SSF56112">
    <property type="entry name" value="Protein kinase-like (PK-like)"/>
    <property type="match status" value="1"/>
</dbReference>
<evidence type="ECO:0000256" key="6">
    <source>
        <dbReference type="SAM" id="Phobius"/>
    </source>
</evidence>
<dbReference type="OrthoDB" id="9801841at2"/>
<dbReference type="InterPro" id="IPR011009">
    <property type="entry name" value="Kinase-like_dom_sf"/>
</dbReference>
<keyword evidence="6" id="KW-0812">Transmembrane</keyword>
<dbReference type="InterPro" id="IPR008271">
    <property type="entry name" value="Ser/Thr_kinase_AS"/>
</dbReference>
<feature type="transmembrane region" description="Helical" evidence="6">
    <location>
        <begin position="450"/>
        <end position="471"/>
    </location>
</feature>
<dbReference type="PROSITE" id="PS50885">
    <property type="entry name" value="HAMP"/>
    <property type="match status" value="1"/>
</dbReference>
<dbReference type="PANTHER" id="PTHR43289:SF6">
    <property type="entry name" value="SERINE_THREONINE-PROTEIN KINASE NEKL-3"/>
    <property type="match status" value="1"/>
</dbReference>
<dbReference type="EMBL" id="CP032829">
    <property type="protein sequence ID" value="AYJ85940.1"/>
    <property type="molecule type" value="Genomic_DNA"/>
</dbReference>
<keyword evidence="2 5" id="KW-0547">Nucleotide-binding</keyword>
<dbReference type="PROSITE" id="PS00107">
    <property type="entry name" value="PROTEIN_KINASE_ATP"/>
    <property type="match status" value="1"/>
</dbReference>
<dbReference type="Pfam" id="PF00672">
    <property type="entry name" value="HAMP"/>
    <property type="match status" value="1"/>
</dbReference>
<feature type="domain" description="Protein kinase" evidence="7">
    <location>
        <begin position="7"/>
        <end position="274"/>
    </location>
</feature>
<dbReference type="GO" id="GO:0016020">
    <property type="term" value="C:membrane"/>
    <property type="evidence" value="ECO:0007669"/>
    <property type="project" value="InterPro"/>
</dbReference>
<sequence length="552" mass="59519">MTRIGRYRIGAAIGEGAMAQVFLAHDPSIERTIAIKVLRPELRGDPEVVQRFLKESRAAGMLSHAHIATIYDVGQSDGIPYIAMEHVDGDSLETMLTHQGRLTTERVLALSVQIADALDFAHRHGVIHRDIKPSNILITDKGRSAKLLDFGIARIEILGEARAEREVSRTVVGQIMGTPRYMSPEQAMGLPVDHRSDLFSLGSVIYEMTVGKPAFPANGLASLAIQIAQGSPIPIEQAITDCPRGLRFVIAKLLAKKPADRFTSAAAVRDVLKLELEAVQQDRDVRRRGLAMRTKLSLTMAATAAVALGLSVGFVLDSQKSALETMALTSASSMTSFVARNVGVRMAENADLPVAEQDWLPVQAFAETAAAQGNVRLLTVADEGGVIRAADDKALIGKRYVARGASDAAIVGDKGFRITRTVRYAGHNFGRVDMVIGRGALDGAMRTAEILLFALSLFVVLVVAAVGYFSARQLSAPLRRLNKALTDVAGGNTAFRISHRRRDEIGSLFDTFNDLVEHIELSRNPDATGDGPVSDATKIVVAPTLPLKRRVA</sequence>
<dbReference type="PROSITE" id="PS50011">
    <property type="entry name" value="PROTEIN_KINASE_DOM"/>
    <property type="match status" value="1"/>
</dbReference>
<accession>A0A494TAA4</accession>
<keyword evidence="6" id="KW-1133">Transmembrane helix</keyword>
<feature type="domain" description="HAMP" evidence="8">
    <location>
        <begin position="472"/>
        <end position="524"/>
    </location>
</feature>
<evidence type="ECO:0000256" key="4">
    <source>
        <dbReference type="ARBA" id="ARBA00022840"/>
    </source>
</evidence>
<name>A0A494TAA4_SPHPE</name>
<protein>
    <submittedName>
        <fullName evidence="9">HAMP domain-containing protein</fullName>
    </submittedName>
</protein>
<dbReference type="GO" id="GO:0004674">
    <property type="term" value="F:protein serine/threonine kinase activity"/>
    <property type="evidence" value="ECO:0007669"/>
    <property type="project" value="TreeGrafter"/>
</dbReference>
<dbReference type="InterPro" id="IPR000719">
    <property type="entry name" value="Prot_kinase_dom"/>
</dbReference>
<proteinExistence type="predicted"/>
<keyword evidence="10" id="KW-1185">Reference proteome</keyword>
<keyword evidence="6" id="KW-0472">Membrane</keyword>
<dbReference type="GO" id="GO:0007165">
    <property type="term" value="P:signal transduction"/>
    <property type="evidence" value="ECO:0007669"/>
    <property type="project" value="InterPro"/>
</dbReference>
<evidence type="ECO:0000313" key="10">
    <source>
        <dbReference type="Proteomes" id="UP000276254"/>
    </source>
</evidence>
<dbReference type="InterPro" id="IPR017441">
    <property type="entry name" value="Protein_kinase_ATP_BS"/>
</dbReference>
<dbReference type="AlphaFoldDB" id="A0A494TAA4"/>
<feature type="transmembrane region" description="Helical" evidence="6">
    <location>
        <begin position="296"/>
        <end position="316"/>
    </location>
</feature>
<dbReference type="InterPro" id="IPR003660">
    <property type="entry name" value="HAMP_dom"/>
</dbReference>
<dbReference type="Pfam" id="PF00069">
    <property type="entry name" value="Pkinase"/>
    <property type="match status" value="1"/>
</dbReference>
<feature type="binding site" evidence="5">
    <location>
        <position position="36"/>
    </location>
    <ligand>
        <name>ATP</name>
        <dbReference type="ChEBI" id="CHEBI:30616"/>
    </ligand>
</feature>
<dbReference type="CDD" id="cd14014">
    <property type="entry name" value="STKc_PknB_like"/>
    <property type="match status" value="1"/>
</dbReference>
<dbReference type="Gene3D" id="6.10.340.10">
    <property type="match status" value="1"/>
</dbReference>
<dbReference type="Proteomes" id="UP000276254">
    <property type="component" value="Chromosome"/>
</dbReference>
<dbReference type="Gene3D" id="1.10.510.10">
    <property type="entry name" value="Transferase(Phosphotransferase) domain 1"/>
    <property type="match status" value="1"/>
</dbReference>
<reference evidence="9 10" key="1">
    <citation type="submission" date="2018-09" db="EMBL/GenBank/DDBJ databases">
        <title>Sphingomonas peninsula sp. nov., isolated from fildes peninsula, Antarctic soil.</title>
        <authorList>
            <person name="Yingchao G."/>
        </authorList>
    </citation>
    <scope>NUCLEOTIDE SEQUENCE [LARGE SCALE GENOMIC DNA]</scope>
    <source>
        <strain evidence="9 10">YZ-8</strain>
    </source>
</reference>
<evidence type="ECO:0000256" key="3">
    <source>
        <dbReference type="ARBA" id="ARBA00022777"/>
    </source>
</evidence>
<gene>
    <name evidence="9" type="ORF">D3Y57_08080</name>
</gene>
<evidence type="ECO:0000256" key="2">
    <source>
        <dbReference type="ARBA" id="ARBA00022741"/>
    </source>
</evidence>
<dbReference type="RefSeq" id="WP_121152565.1">
    <property type="nucleotide sequence ID" value="NZ_CP032829.1"/>
</dbReference>
<keyword evidence="3" id="KW-0418">Kinase</keyword>
<evidence type="ECO:0000259" key="7">
    <source>
        <dbReference type="PROSITE" id="PS50011"/>
    </source>
</evidence>
<dbReference type="PANTHER" id="PTHR43289">
    <property type="entry name" value="MITOGEN-ACTIVATED PROTEIN KINASE KINASE KINASE 20-RELATED"/>
    <property type="match status" value="1"/>
</dbReference>
<dbReference type="KEGG" id="spha:D3Y57_08080"/>
<keyword evidence="1" id="KW-0808">Transferase</keyword>
<dbReference type="Gene3D" id="3.30.200.20">
    <property type="entry name" value="Phosphorylase Kinase, domain 1"/>
    <property type="match status" value="1"/>
</dbReference>
<dbReference type="SMART" id="SM00304">
    <property type="entry name" value="HAMP"/>
    <property type="match status" value="1"/>
</dbReference>
<evidence type="ECO:0000256" key="5">
    <source>
        <dbReference type="PROSITE-ProRule" id="PRU10141"/>
    </source>
</evidence>
<dbReference type="CDD" id="cd06225">
    <property type="entry name" value="HAMP"/>
    <property type="match status" value="1"/>
</dbReference>
<dbReference type="SUPFAM" id="SSF158472">
    <property type="entry name" value="HAMP domain-like"/>
    <property type="match status" value="1"/>
</dbReference>
<dbReference type="SMART" id="SM00220">
    <property type="entry name" value="S_TKc"/>
    <property type="match status" value="1"/>
</dbReference>
<keyword evidence="4 5" id="KW-0067">ATP-binding</keyword>
<evidence type="ECO:0000259" key="8">
    <source>
        <dbReference type="PROSITE" id="PS50885"/>
    </source>
</evidence>
<dbReference type="GO" id="GO:0005524">
    <property type="term" value="F:ATP binding"/>
    <property type="evidence" value="ECO:0007669"/>
    <property type="project" value="UniProtKB-UniRule"/>
</dbReference>
<evidence type="ECO:0000256" key="1">
    <source>
        <dbReference type="ARBA" id="ARBA00022679"/>
    </source>
</evidence>
<dbReference type="PROSITE" id="PS00108">
    <property type="entry name" value="PROTEIN_KINASE_ST"/>
    <property type="match status" value="1"/>
</dbReference>